<evidence type="ECO:0000256" key="1">
    <source>
        <dbReference type="ARBA" id="ARBA00004651"/>
    </source>
</evidence>
<evidence type="ECO:0000313" key="8">
    <source>
        <dbReference type="EMBL" id="MDQ0158184.1"/>
    </source>
</evidence>
<name>A0ABT9VB40_9BACI</name>
<protein>
    <submittedName>
        <fullName evidence="8">Chromate transporter</fullName>
    </submittedName>
</protein>
<sequence>MIEYWHLFLAFLIPGVVGYGGGPASIPLIEYEVVQRYGWMTTPEFGEVLALGNALPGPIATKMAGYIGYEVGGVFGAIVAITATVLPSLIAMIILLKLLMRFKNSPKVKRMTTLIRPAIAILLGVLAFQFFSTSYEGAGLVQTLLLIVLSFLALERWHIHPAFVILSALSYGAIFLS</sequence>
<feature type="transmembrane region" description="Helical" evidence="7">
    <location>
        <begin position="7"/>
        <end position="29"/>
    </location>
</feature>
<keyword evidence="3" id="KW-1003">Cell membrane</keyword>
<evidence type="ECO:0000256" key="4">
    <source>
        <dbReference type="ARBA" id="ARBA00022692"/>
    </source>
</evidence>
<comment type="similarity">
    <text evidence="2">Belongs to the chromate ion transporter (CHR) (TC 2.A.51) family.</text>
</comment>
<keyword evidence="6 7" id="KW-0472">Membrane</keyword>
<feature type="transmembrane region" description="Helical" evidence="7">
    <location>
        <begin position="159"/>
        <end position="176"/>
    </location>
</feature>
<comment type="subcellular location">
    <subcellularLocation>
        <location evidence="1">Cell membrane</location>
        <topology evidence="1">Multi-pass membrane protein</topology>
    </subcellularLocation>
</comment>
<evidence type="ECO:0000256" key="3">
    <source>
        <dbReference type="ARBA" id="ARBA00022475"/>
    </source>
</evidence>
<accession>A0ABT9VB40</accession>
<reference evidence="8 9" key="1">
    <citation type="submission" date="2023-07" db="EMBL/GenBank/DDBJ databases">
        <title>Genomic Encyclopedia of Type Strains, Phase IV (KMG-IV): sequencing the most valuable type-strain genomes for metagenomic binning, comparative biology and taxonomic classification.</title>
        <authorList>
            <person name="Goeker M."/>
        </authorList>
    </citation>
    <scope>NUCLEOTIDE SEQUENCE [LARGE SCALE GENOMIC DNA]</scope>
    <source>
        <strain evidence="8 9">DSM 16460</strain>
    </source>
</reference>
<evidence type="ECO:0000313" key="9">
    <source>
        <dbReference type="Proteomes" id="UP001224359"/>
    </source>
</evidence>
<feature type="transmembrane region" description="Helical" evidence="7">
    <location>
        <begin position="74"/>
        <end position="99"/>
    </location>
</feature>
<proteinExistence type="inferred from homology"/>
<evidence type="ECO:0000256" key="7">
    <source>
        <dbReference type="SAM" id="Phobius"/>
    </source>
</evidence>
<comment type="caution">
    <text evidence="8">The sequence shown here is derived from an EMBL/GenBank/DDBJ whole genome shotgun (WGS) entry which is preliminary data.</text>
</comment>
<dbReference type="RefSeq" id="WP_306973696.1">
    <property type="nucleotide sequence ID" value="NZ_JAUSTQ010000001.1"/>
</dbReference>
<keyword evidence="4 7" id="KW-0812">Transmembrane</keyword>
<keyword evidence="9" id="KW-1185">Reference proteome</keyword>
<dbReference type="EMBL" id="JAUSTQ010000001">
    <property type="protein sequence ID" value="MDQ0158184.1"/>
    <property type="molecule type" value="Genomic_DNA"/>
</dbReference>
<dbReference type="Pfam" id="PF02417">
    <property type="entry name" value="Chromate_transp"/>
    <property type="match status" value="1"/>
</dbReference>
<dbReference type="PANTHER" id="PTHR43663">
    <property type="entry name" value="CHROMATE TRANSPORT PROTEIN-RELATED"/>
    <property type="match status" value="1"/>
</dbReference>
<feature type="transmembrane region" description="Helical" evidence="7">
    <location>
        <begin position="111"/>
        <end position="131"/>
    </location>
</feature>
<keyword evidence="5 7" id="KW-1133">Transmembrane helix</keyword>
<dbReference type="InterPro" id="IPR052518">
    <property type="entry name" value="CHR_Transporter"/>
</dbReference>
<evidence type="ECO:0000256" key="6">
    <source>
        <dbReference type="ARBA" id="ARBA00023136"/>
    </source>
</evidence>
<dbReference type="PANTHER" id="PTHR43663:SF1">
    <property type="entry name" value="CHROMATE TRANSPORTER"/>
    <property type="match status" value="1"/>
</dbReference>
<dbReference type="Proteomes" id="UP001224359">
    <property type="component" value="Unassembled WGS sequence"/>
</dbReference>
<evidence type="ECO:0000256" key="2">
    <source>
        <dbReference type="ARBA" id="ARBA00005262"/>
    </source>
</evidence>
<dbReference type="InterPro" id="IPR003370">
    <property type="entry name" value="Chromate_transpt"/>
</dbReference>
<organism evidence="8 9">
    <name type="scientific">Alkalibacillus salilacus</name>
    <dbReference type="NCBI Taxonomy" id="284582"/>
    <lineage>
        <taxon>Bacteria</taxon>
        <taxon>Bacillati</taxon>
        <taxon>Bacillota</taxon>
        <taxon>Bacilli</taxon>
        <taxon>Bacillales</taxon>
        <taxon>Bacillaceae</taxon>
        <taxon>Alkalibacillus</taxon>
    </lineage>
</organism>
<gene>
    <name evidence="8" type="ORF">J2S77_000134</name>
</gene>
<evidence type="ECO:0000256" key="5">
    <source>
        <dbReference type="ARBA" id="ARBA00022989"/>
    </source>
</evidence>